<evidence type="ECO:0000256" key="7">
    <source>
        <dbReference type="ARBA" id="ARBA00023136"/>
    </source>
</evidence>
<feature type="domain" description="Olfactomedin-like" evidence="14">
    <location>
        <begin position="499"/>
        <end position="751"/>
    </location>
</feature>
<evidence type="ECO:0000256" key="4">
    <source>
        <dbReference type="ARBA" id="ARBA00022525"/>
    </source>
</evidence>
<evidence type="ECO:0000256" key="3">
    <source>
        <dbReference type="ARBA" id="ARBA00022475"/>
    </source>
</evidence>
<evidence type="ECO:0000259" key="14">
    <source>
        <dbReference type="PROSITE" id="PS51132"/>
    </source>
</evidence>
<dbReference type="Gene3D" id="2.60.40.10">
    <property type="entry name" value="Immunoglobulins"/>
    <property type="match status" value="2"/>
</dbReference>
<dbReference type="SMART" id="SM00409">
    <property type="entry name" value="IG"/>
    <property type="match status" value="2"/>
</dbReference>
<dbReference type="InterPro" id="IPR036179">
    <property type="entry name" value="Ig-like_dom_sf"/>
</dbReference>
<keyword evidence="6" id="KW-0677">Repeat</keyword>
<organism evidence="15">
    <name type="scientific">Graphocephala atropunctata</name>
    <dbReference type="NCBI Taxonomy" id="36148"/>
    <lineage>
        <taxon>Eukaryota</taxon>
        <taxon>Metazoa</taxon>
        <taxon>Ecdysozoa</taxon>
        <taxon>Arthropoda</taxon>
        <taxon>Hexapoda</taxon>
        <taxon>Insecta</taxon>
        <taxon>Pterygota</taxon>
        <taxon>Neoptera</taxon>
        <taxon>Paraneoptera</taxon>
        <taxon>Hemiptera</taxon>
        <taxon>Auchenorrhyncha</taxon>
        <taxon>Membracoidea</taxon>
        <taxon>Cicadellidae</taxon>
        <taxon>Cicadellinae</taxon>
        <taxon>Cicadellini</taxon>
        <taxon>Graphocephala</taxon>
    </lineage>
</organism>
<feature type="domain" description="Ig-like" evidence="13">
    <location>
        <begin position="213"/>
        <end position="305"/>
    </location>
</feature>
<feature type="compositionally biased region" description="Low complexity" evidence="12">
    <location>
        <begin position="171"/>
        <end position="185"/>
    </location>
</feature>
<evidence type="ECO:0000256" key="6">
    <source>
        <dbReference type="ARBA" id="ARBA00022737"/>
    </source>
</evidence>
<dbReference type="InterPro" id="IPR003598">
    <property type="entry name" value="Ig_sub2"/>
</dbReference>
<proteinExistence type="predicted"/>
<evidence type="ECO:0000256" key="11">
    <source>
        <dbReference type="PROSITE-ProRule" id="PRU00446"/>
    </source>
</evidence>
<dbReference type="PROSITE" id="PS50835">
    <property type="entry name" value="IG_LIKE"/>
    <property type="match status" value="2"/>
</dbReference>
<dbReference type="PANTHER" id="PTHR23192:SF85">
    <property type="entry name" value="GLIOMEDIN"/>
    <property type="match status" value="1"/>
</dbReference>
<evidence type="ECO:0000256" key="2">
    <source>
        <dbReference type="ARBA" id="ARBA00004613"/>
    </source>
</evidence>
<dbReference type="PANTHER" id="PTHR23192">
    <property type="entry name" value="OLFACTOMEDIN-RELATED"/>
    <property type="match status" value="1"/>
</dbReference>
<comment type="subcellular location">
    <subcellularLocation>
        <location evidence="1">Cell membrane</location>
    </subcellularLocation>
    <subcellularLocation>
        <location evidence="2">Secreted</location>
    </subcellularLocation>
</comment>
<evidence type="ECO:0000256" key="1">
    <source>
        <dbReference type="ARBA" id="ARBA00004236"/>
    </source>
</evidence>
<dbReference type="SMART" id="SM00284">
    <property type="entry name" value="OLF"/>
    <property type="match status" value="1"/>
</dbReference>
<dbReference type="InterPro" id="IPR013783">
    <property type="entry name" value="Ig-like_fold"/>
</dbReference>
<evidence type="ECO:0000256" key="10">
    <source>
        <dbReference type="ARBA" id="ARBA00023319"/>
    </source>
</evidence>
<evidence type="ECO:0008006" key="16">
    <source>
        <dbReference type="Google" id="ProtNLM"/>
    </source>
</evidence>
<dbReference type="InterPro" id="IPR050605">
    <property type="entry name" value="Olfactomedin-like_domain"/>
</dbReference>
<dbReference type="GO" id="GO:0007165">
    <property type="term" value="P:signal transduction"/>
    <property type="evidence" value="ECO:0007669"/>
    <property type="project" value="TreeGrafter"/>
</dbReference>
<evidence type="ECO:0000256" key="8">
    <source>
        <dbReference type="ARBA" id="ARBA00023157"/>
    </source>
</evidence>
<evidence type="ECO:0000256" key="9">
    <source>
        <dbReference type="ARBA" id="ARBA00023180"/>
    </source>
</evidence>
<reference evidence="15" key="1">
    <citation type="submission" date="2015-11" db="EMBL/GenBank/DDBJ databases">
        <title>De novo transcriptome assembly of four potential Pierce s Disease insect vectors from Arizona vineyards.</title>
        <authorList>
            <person name="Tassone E.E."/>
        </authorList>
    </citation>
    <scope>NUCLEOTIDE SEQUENCE</scope>
</reference>
<dbReference type="PROSITE" id="PS51132">
    <property type="entry name" value="OLF"/>
    <property type="match status" value="1"/>
</dbReference>
<feature type="domain" description="Ig-like" evidence="13">
    <location>
        <begin position="311"/>
        <end position="410"/>
    </location>
</feature>
<accession>A0A1B6M258</accession>
<evidence type="ECO:0000259" key="13">
    <source>
        <dbReference type="PROSITE" id="PS50835"/>
    </source>
</evidence>
<keyword evidence="3" id="KW-1003">Cell membrane</keyword>
<feature type="compositionally biased region" description="Pro residues" evidence="12">
    <location>
        <begin position="46"/>
        <end position="56"/>
    </location>
</feature>
<dbReference type="Pfam" id="PF02191">
    <property type="entry name" value="OLF"/>
    <property type="match status" value="1"/>
</dbReference>
<dbReference type="InterPro" id="IPR003599">
    <property type="entry name" value="Ig_sub"/>
</dbReference>
<protein>
    <recommendedName>
        <fullName evidence="16">Olfactomedin-like domain-containing protein</fullName>
    </recommendedName>
</protein>
<keyword evidence="9" id="KW-0325">Glycoprotein</keyword>
<dbReference type="GO" id="GO:0005886">
    <property type="term" value="C:plasma membrane"/>
    <property type="evidence" value="ECO:0007669"/>
    <property type="project" value="UniProtKB-SubCell"/>
</dbReference>
<dbReference type="AlphaFoldDB" id="A0A1B6M258"/>
<feature type="compositionally biased region" description="Basic and acidic residues" evidence="12">
    <location>
        <begin position="62"/>
        <end position="74"/>
    </location>
</feature>
<dbReference type="InterPro" id="IPR008160">
    <property type="entry name" value="Collagen"/>
</dbReference>
<dbReference type="FunFam" id="2.60.40.10:FF:000328">
    <property type="entry name" value="CLUMA_CG000981, isoform A"/>
    <property type="match status" value="1"/>
</dbReference>
<dbReference type="GO" id="GO:0005615">
    <property type="term" value="C:extracellular space"/>
    <property type="evidence" value="ECO:0007669"/>
    <property type="project" value="TreeGrafter"/>
</dbReference>
<sequence length="782" mass="85874">MERTRNLTKIISKDDDGMITIGHATRIPIVAVEGFCRAAKDYCPAGPPGTPGPQGPVGPRGDPGHRGEKGERGSGGEVGPRGYPGDKGPQGPPGLRGPPGSPGAPGLDGRDGIPGEPGLDGMPGRNGLDGTAGTNGLPGRNGTDGIPGAHGLNGTKGEMGLTGPMGPPGPRGIAGPRGRAGKPGMNGNHGLPGVRAWEVTVNGSKSSELLIPPTIVGSHKFFSGGPIGVKERDNVRLLCAATGHPAPLVQWRRLDTSSIELGSWIDSSVVGHLLNITRIRRDQMGTYMCVAENGVPPPTNQTFVLQVKFEPMITIGNRHIRAAVGQNISIQCLVEAFPEAVKYWKKDNMQLIESDYKYTMTVFDDPTSSYKSTMELFIKYMEPSDFANYQCVAKNEIGKTTGKFQLEELDKNLARPPTSDLETTPGIKFGPGPPERVELNDLCPPVPICQTSCPDTQKYSQSCKSGMYSVYELLGYKDLDVRPLHSSTVYPGLQNRDLNCLVYAVGKPVYHKSVNSTYGCWMRDSGPTQIEFGYDNIWTSNETDPKHLLEFSNKTTFRQNINSRKYELMYEFMGSAHVVFNGSFYYNKKDEPVVVRYELLSRLSTEKTLPYAALDNNTVLYSEKHNYMDFSVDDNGLWVIYGLVNSNNTVVLKLDAKYLEVQYAWNISVSHRKAGEMFIVCGVLYVVQSITEATTNIRFALDLFTNKRVDVDIPFTNPFKRTTMIGYNHKNKELYTWDRGNQLTYPIRYHDQGLANQTNKEEKGSADAAHYNQTGFEVDEAT</sequence>
<gene>
    <name evidence="15" type="ORF">g.13765</name>
</gene>
<dbReference type="Pfam" id="PF01391">
    <property type="entry name" value="Collagen"/>
    <property type="match status" value="2"/>
</dbReference>
<feature type="region of interest" description="Disordered" evidence="12">
    <location>
        <begin position="46"/>
        <end position="191"/>
    </location>
</feature>
<evidence type="ECO:0000256" key="12">
    <source>
        <dbReference type="SAM" id="MobiDB-lite"/>
    </source>
</evidence>
<keyword evidence="5" id="KW-0732">Signal</keyword>
<evidence type="ECO:0000313" key="15">
    <source>
        <dbReference type="EMBL" id="JAT30026.1"/>
    </source>
</evidence>
<keyword evidence="7" id="KW-0472">Membrane</keyword>
<keyword evidence="8" id="KW-1015">Disulfide bond</keyword>
<dbReference type="InterPro" id="IPR003112">
    <property type="entry name" value="Olfac-like_dom"/>
</dbReference>
<keyword evidence="4" id="KW-0964">Secreted</keyword>
<keyword evidence="10" id="KW-0393">Immunoglobulin domain</keyword>
<dbReference type="Pfam" id="PF13927">
    <property type="entry name" value="Ig_3"/>
    <property type="match status" value="2"/>
</dbReference>
<name>A0A1B6M258_9HEMI</name>
<comment type="caution">
    <text evidence="11">Lacks conserved residue(s) required for the propagation of feature annotation.</text>
</comment>
<dbReference type="SUPFAM" id="SSF48726">
    <property type="entry name" value="Immunoglobulin"/>
    <property type="match status" value="2"/>
</dbReference>
<evidence type="ECO:0000256" key="5">
    <source>
        <dbReference type="ARBA" id="ARBA00022729"/>
    </source>
</evidence>
<feature type="region of interest" description="Disordered" evidence="12">
    <location>
        <begin position="757"/>
        <end position="782"/>
    </location>
</feature>
<dbReference type="InterPro" id="IPR007110">
    <property type="entry name" value="Ig-like_dom"/>
</dbReference>
<feature type="compositionally biased region" description="Pro residues" evidence="12">
    <location>
        <begin position="90"/>
        <end position="102"/>
    </location>
</feature>
<dbReference type="EMBL" id="GEBQ01009951">
    <property type="protein sequence ID" value="JAT30026.1"/>
    <property type="molecule type" value="Transcribed_RNA"/>
</dbReference>
<dbReference type="SMART" id="SM00408">
    <property type="entry name" value="IGc2"/>
    <property type="match status" value="2"/>
</dbReference>